<evidence type="ECO:0000313" key="1">
    <source>
        <dbReference type="EMBL" id="KAJ4462584.1"/>
    </source>
</evidence>
<reference evidence="1" key="1">
    <citation type="journal article" date="2022" name="bioRxiv">
        <title>Genomics of Preaxostyla Flagellates Illuminates Evolutionary Transitions and the Path Towards Mitochondrial Loss.</title>
        <authorList>
            <person name="Novak L.V.F."/>
            <person name="Treitli S.C."/>
            <person name="Pyrih J."/>
            <person name="Halakuc P."/>
            <person name="Pipaliya S.V."/>
            <person name="Vacek V."/>
            <person name="Brzon O."/>
            <person name="Soukal P."/>
            <person name="Eme L."/>
            <person name="Dacks J.B."/>
            <person name="Karnkowska A."/>
            <person name="Elias M."/>
            <person name="Hampl V."/>
        </authorList>
    </citation>
    <scope>NUCLEOTIDE SEQUENCE</scope>
    <source>
        <strain evidence="1">RCP-MX</strain>
    </source>
</reference>
<dbReference type="InterPro" id="IPR032675">
    <property type="entry name" value="LRR_dom_sf"/>
</dbReference>
<accession>A0ABQ8UTX4</accession>
<dbReference type="PANTHER" id="PTHR38926">
    <property type="entry name" value="F-BOX DOMAIN CONTAINING PROTEIN, EXPRESSED"/>
    <property type="match status" value="1"/>
</dbReference>
<dbReference type="Proteomes" id="UP001141327">
    <property type="component" value="Unassembled WGS sequence"/>
</dbReference>
<dbReference type="Gene3D" id="3.80.10.10">
    <property type="entry name" value="Ribonuclease Inhibitor"/>
    <property type="match status" value="1"/>
</dbReference>
<protein>
    <submittedName>
        <fullName evidence="1">Uncharacterized protein</fullName>
    </submittedName>
</protein>
<dbReference type="SUPFAM" id="SSF52047">
    <property type="entry name" value="RNI-like"/>
    <property type="match status" value="1"/>
</dbReference>
<proteinExistence type="predicted"/>
<comment type="caution">
    <text evidence="1">The sequence shown here is derived from an EMBL/GenBank/DDBJ whole genome shotgun (WGS) entry which is preliminary data.</text>
</comment>
<dbReference type="PANTHER" id="PTHR38926:SF5">
    <property type="entry name" value="F-BOX AND LEUCINE-RICH REPEAT PROTEIN 6"/>
    <property type="match status" value="1"/>
</dbReference>
<keyword evidence="2" id="KW-1185">Reference proteome</keyword>
<gene>
    <name evidence="1" type="ORF">PAPYR_565</name>
</gene>
<evidence type="ECO:0000313" key="2">
    <source>
        <dbReference type="Proteomes" id="UP001141327"/>
    </source>
</evidence>
<organism evidence="1 2">
    <name type="scientific">Paratrimastix pyriformis</name>
    <dbReference type="NCBI Taxonomy" id="342808"/>
    <lineage>
        <taxon>Eukaryota</taxon>
        <taxon>Metamonada</taxon>
        <taxon>Preaxostyla</taxon>
        <taxon>Paratrimastigidae</taxon>
        <taxon>Paratrimastix</taxon>
    </lineage>
</organism>
<dbReference type="EMBL" id="JAPMOS010000002">
    <property type="protein sequence ID" value="KAJ4462584.1"/>
    <property type="molecule type" value="Genomic_DNA"/>
</dbReference>
<name>A0ABQ8UTX4_9EUKA</name>
<sequence length="671" mass="72848">MSHTTRNAAQQETPLERIPPELLRAIVEASSSPLLAYLQLLSLSHVVRTSIRGTLREISFDIESSDPILLALRPTITTDALAALVGPCKTLRDLSLPLSEGWCDTFDGAEDTAGWVDETFGGHTQLAILTHLPALPGPTIERVLSHLPGLVELTVGLFQMSTRLLGALARSCPGLQVLRCSADDRADPAQLAALTPLSGVLRQLEFWNVPKSVEHLAAFVGSLTAVTSLRLPRCPPAALEPLAPHLSSLELSGMMDEADLPGPWLCHLETLSLNLRTFSAPLTRLLAANQATLRSLTLVLKAADAPSLATSLRALPHLTHLQLSVDEADCSFSALLPPDLVDRLGSLIISIHTTEPVHIASGRLQHLRFYPGMNMDATSGLTLDCPALVELDMNGRLTALRCPRLRALRLPIQGLDGVAPMPDLEKIVQYPRWWGSRAPQTDPSILLAGSPRLRELSGVHLTEPDLLARLCACRSLVRLERLFLDVTRLPNPLVLRLPGQLEHLDLVIESSGETEITGQVQVLEFSLAVDQSLSSVRVRLHNCPHLPRSLSVEGEGGLDAACLLGLLTRHGARLHEIAVEVLRAASASEEWWQQLMETLSGLPLTRLSLDVFRAPSPLSLAYPRLRKLTLHSLPDEAKVVLACPLLEQLGGIGDPSRQLVLALPAPKLHRQ</sequence>